<dbReference type="EMBL" id="FRFE01000002">
    <property type="protein sequence ID" value="SHO43435.1"/>
    <property type="molecule type" value="Genomic_DNA"/>
</dbReference>
<dbReference type="AlphaFoldDB" id="A0A1M7XX36"/>
<gene>
    <name evidence="1" type="ORF">SAMN02745220_00372</name>
</gene>
<name>A0A1M7XX36_9BACT</name>
<protein>
    <submittedName>
        <fullName evidence="1">Uncharacterized protein</fullName>
    </submittedName>
</protein>
<keyword evidence="2" id="KW-1185">Reference proteome</keyword>
<evidence type="ECO:0000313" key="1">
    <source>
        <dbReference type="EMBL" id="SHO43435.1"/>
    </source>
</evidence>
<organism evidence="1 2">
    <name type="scientific">Desulfopila aestuarii DSM 18488</name>
    <dbReference type="NCBI Taxonomy" id="1121416"/>
    <lineage>
        <taxon>Bacteria</taxon>
        <taxon>Pseudomonadati</taxon>
        <taxon>Thermodesulfobacteriota</taxon>
        <taxon>Desulfobulbia</taxon>
        <taxon>Desulfobulbales</taxon>
        <taxon>Desulfocapsaceae</taxon>
        <taxon>Desulfopila</taxon>
    </lineage>
</organism>
<dbReference type="Proteomes" id="UP000184603">
    <property type="component" value="Unassembled WGS sequence"/>
</dbReference>
<proteinExistence type="predicted"/>
<dbReference type="STRING" id="1121416.SAMN02745220_00372"/>
<evidence type="ECO:0000313" key="2">
    <source>
        <dbReference type="Proteomes" id="UP000184603"/>
    </source>
</evidence>
<accession>A0A1M7XX36</accession>
<sequence length="130" mass="15081">MRAEFKRINKALTEYLHSESNMLIFQIDKQQLIKYGNDGFLKLFRLIKMPTGAGFVDFFLPGSDGLIFETGSQEFVCNPRTGLYGRLAFHKIRHDNELTFWSEPRLATVINRTTLKAYPSRSHDNDHINI</sequence>
<reference evidence="1 2" key="1">
    <citation type="submission" date="2016-12" db="EMBL/GenBank/DDBJ databases">
        <authorList>
            <person name="Song W.-J."/>
            <person name="Kurnit D.M."/>
        </authorList>
    </citation>
    <scope>NUCLEOTIDE SEQUENCE [LARGE SCALE GENOMIC DNA]</scope>
    <source>
        <strain evidence="1 2">DSM 18488</strain>
    </source>
</reference>